<gene>
    <name evidence="2" type="ORF">QJS10_CPA10g01896</name>
</gene>
<feature type="compositionally biased region" description="Basic and acidic residues" evidence="1">
    <location>
        <begin position="49"/>
        <end position="64"/>
    </location>
</feature>
<dbReference type="AlphaFoldDB" id="A0AAV9DZF5"/>
<proteinExistence type="predicted"/>
<dbReference type="Proteomes" id="UP001180020">
    <property type="component" value="Unassembled WGS sequence"/>
</dbReference>
<feature type="compositionally biased region" description="Basic and acidic residues" evidence="1">
    <location>
        <begin position="28"/>
        <end position="39"/>
    </location>
</feature>
<dbReference type="EMBL" id="JAUJYO010000010">
    <property type="protein sequence ID" value="KAK1306748.1"/>
    <property type="molecule type" value="Genomic_DNA"/>
</dbReference>
<name>A0AAV9DZF5_ACOCL</name>
<reference evidence="2" key="1">
    <citation type="journal article" date="2023" name="Nat. Commun.">
        <title>Diploid and tetraploid genomes of Acorus and the evolution of monocots.</title>
        <authorList>
            <person name="Ma L."/>
            <person name="Liu K.W."/>
            <person name="Li Z."/>
            <person name="Hsiao Y.Y."/>
            <person name="Qi Y."/>
            <person name="Fu T."/>
            <person name="Tang G.D."/>
            <person name="Zhang D."/>
            <person name="Sun W.H."/>
            <person name="Liu D.K."/>
            <person name="Li Y."/>
            <person name="Chen G.Z."/>
            <person name="Liu X.D."/>
            <person name="Liao X.Y."/>
            <person name="Jiang Y.T."/>
            <person name="Yu X."/>
            <person name="Hao Y."/>
            <person name="Huang J."/>
            <person name="Zhao X.W."/>
            <person name="Ke S."/>
            <person name="Chen Y.Y."/>
            <person name="Wu W.L."/>
            <person name="Hsu J.L."/>
            <person name="Lin Y.F."/>
            <person name="Huang M.D."/>
            <person name="Li C.Y."/>
            <person name="Huang L."/>
            <person name="Wang Z.W."/>
            <person name="Zhao X."/>
            <person name="Zhong W.Y."/>
            <person name="Peng D.H."/>
            <person name="Ahmad S."/>
            <person name="Lan S."/>
            <person name="Zhang J.S."/>
            <person name="Tsai W.C."/>
            <person name="Van de Peer Y."/>
            <person name="Liu Z.J."/>
        </authorList>
    </citation>
    <scope>NUCLEOTIDE SEQUENCE</scope>
    <source>
        <strain evidence="2">CP</strain>
    </source>
</reference>
<dbReference type="PANTHER" id="PTHR46235:SF3">
    <property type="entry name" value="PHD FINGER-CONTAINING PROTEIN DDB_G0268158"/>
    <property type="match status" value="1"/>
</dbReference>
<dbReference type="PANTHER" id="PTHR46235">
    <property type="entry name" value="PHD FINGER-CONTAINING PROTEIN DDB_G0268158"/>
    <property type="match status" value="1"/>
</dbReference>
<sequence>MEQWNVNPPVLYLWSHKAWSQRHRIIAEQRGHTSRDQKEPYPASEDQAQESHKHQIHQPDHNMRDGSGSSKQKRRRERPMRAKMAKKMRVAQRSGGSWRRPPPQESSHSMHKHNSFSGPSNPVRVNFTEDSYSCGLNRHNCFEFDARAMIPTPAEERFPRGPFIGPCDPRMGAMPMGVRGKYVGGQCVM</sequence>
<reference evidence="2" key="2">
    <citation type="submission" date="2023-06" db="EMBL/GenBank/DDBJ databases">
        <authorList>
            <person name="Ma L."/>
            <person name="Liu K.-W."/>
            <person name="Li Z."/>
            <person name="Hsiao Y.-Y."/>
            <person name="Qi Y."/>
            <person name="Fu T."/>
            <person name="Tang G."/>
            <person name="Zhang D."/>
            <person name="Sun W.-H."/>
            <person name="Liu D.-K."/>
            <person name="Li Y."/>
            <person name="Chen G.-Z."/>
            <person name="Liu X.-D."/>
            <person name="Liao X.-Y."/>
            <person name="Jiang Y.-T."/>
            <person name="Yu X."/>
            <person name="Hao Y."/>
            <person name="Huang J."/>
            <person name="Zhao X.-W."/>
            <person name="Ke S."/>
            <person name="Chen Y.-Y."/>
            <person name="Wu W.-L."/>
            <person name="Hsu J.-L."/>
            <person name="Lin Y.-F."/>
            <person name="Huang M.-D."/>
            <person name="Li C.-Y."/>
            <person name="Huang L."/>
            <person name="Wang Z.-W."/>
            <person name="Zhao X."/>
            <person name="Zhong W.-Y."/>
            <person name="Peng D.-H."/>
            <person name="Ahmad S."/>
            <person name="Lan S."/>
            <person name="Zhang J.-S."/>
            <person name="Tsai W.-C."/>
            <person name="Van De Peer Y."/>
            <person name="Liu Z.-J."/>
        </authorList>
    </citation>
    <scope>NUCLEOTIDE SEQUENCE</scope>
    <source>
        <strain evidence="2">CP</strain>
        <tissue evidence="2">Leaves</tissue>
    </source>
</reference>
<accession>A0AAV9DZF5</accession>
<feature type="region of interest" description="Disordered" evidence="1">
    <location>
        <begin position="28"/>
        <end position="122"/>
    </location>
</feature>
<evidence type="ECO:0000256" key="1">
    <source>
        <dbReference type="SAM" id="MobiDB-lite"/>
    </source>
</evidence>
<protein>
    <submittedName>
        <fullName evidence="2">Uncharacterized protein</fullName>
    </submittedName>
</protein>
<organism evidence="2 3">
    <name type="scientific">Acorus calamus</name>
    <name type="common">Sweet flag</name>
    <dbReference type="NCBI Taxonomy" id="4465"/>
    <lineage>
        <taxon>Eukaryota</taxon>
        <taxon>Viridiplantae</taxon>
        <taxon>Streptophyta</taxon>
        <taxon>Embryophyta</taxon>
        <taxon>Tracheophyta</taxon>
        <taxon>Spermatophyta</taxon>
        <taxon>Magnoliopsida</taxon>
        <taxon>Liliopsida</taxon>
        <taxon>Acoraceae</taxon>
        <taxon>Acorus</taxon>
    </lineage>
</organism>
<keyword evidence="3" id="KW-1185">Reference proteome</keyword>
<feature type="compositionally biased region" description="Basic residues" evidence="1">
    <location>
        <begin position="71"/>
        <end position="90"/>
    </location>
</feature>
<evidence type="ECO:0000313" key="2">
    <source>
        <dbReference type="EMBL" id="KAK1306748.1"/>
    </source>
</evidence>
<comment type="caution">
    <text evidence="2">The sequence shown here is derived from an EMBL/GenBank/DDBJ whole genome shotgun (WGS) entry which is preliminary data.</text>
</comment>
<evidence type="ECO:0000313" key="3">
    <source>
        <dbReference type="Proteomes" id="UP001180020"/>
    </source>
</evidence>